<dbReference type="InterPro" id="IPR007344">
    <property type="entry name" value="GrpB/CoaE"/>
</dbReference>
<dbReference type="PANTHER" id="PTHR34822:SF1">
    <property type="entry name" value="GRPB FAMILY PROTEIN"/>
    <property type="match status" value="1"/>
</dbReference>
<dbReference type="Gene3D" id="3.30.460.10">
    <property type="entry name" value="Beta Polymerase, domain 2"/>
    <property type="match status" value="1"/>
</dbReference>
<dbReference type="PANTHER" id="PTHR34822">
    <property type="entry name" value="GRPB DOMAIN PROTEIN (AFU_ORTHOLOGUE AFUA_1G01530)"/>
    <property type="match status" value="1"/>
</dbReference>
<evidence type="ECO:0000313" key="1">
    <source>
        <dbReference type="EMBL" id="SUJ20874.1"/>
    </source>
</evidence>
<dbReference type="Pfam" id="PF04229">
    <property type="entry name" value="GrpB"/>
    <property type="match status" value="1"/>
</dbReference>
<dbReference type="SUPFAM" id="SSF81301">
    <property type="entry name" value="Nucleotidyltransferase"/>
    <property type="match status" value="1"/>
</dbReference>
<proteinExistence type="predicted"/>
<protein>
    <submittedName>
        <fullName evidence="1">Dephospho-CoA kinase/protein folding accessory domain-containing protein</fullName>
    </submittedName>
</protein>
<evidence type="ECO:0000313" key="2">
    <source>
        <dbReference type="Proteomes" id="UP000254519"/>
    </source>
</evidence>
<dbReference type="AlphaFoldDB" id="A0A380CJQ4"/>
<reference evidence="1 2" key="1">
    <citation type="submission" date="2018-06" db="EMBL/GenBank/DDBJ databases">
        <authorList>
            <consortium name="Pathogen Informatics"/>
            <person name="Doyle S."/>
        </authorList>
    </citation>
    <scope>NUCLEOTIDE SEQUENCE [LARGE SCALE GENOMIC DNA]</scope>
    <source>
        <strain evidence="2">ATCC 11859 / DSM 33 / NCIB 8841 / NCTC 4822</strain>
    </source>
</reference>
<dbReference type="Proteomes" id="UP000254519">
    <property type="component" value="Unassembled WGS sequence"/>
</dbReference>
<sequence length="111" mass="12542">MILGLKKGEINLVEPQVGWIEEFHKTQKEIHRAARIAVTRIEHIGSTSIKGIKAKPMIDFVVGVEDIHHVPAFLKSCGILDFTGYVSSLKMRLCSRDLPIKHLMLKPILFI</sequence>
<name>A0A380CJQ4_SPOPA</name>
<dbReference type="EMBL" id="UGYZ01000002">
    <property type="protein sequence ID" value="SUJ20874.1"/>
    <property type="molecule type" value="Genomic_DNA"/>
</dbReference>
<keyword evidence="1" id="KW-0808">Transferase</keyword>
<keyword evidence="1" id="KW-0418">Kinase</keyword>
<accession>A0A380CJQ4</accession>
<dbReference type="InterPro" id="IPR043519">
    <property type="entry name" value="NT_sf"/>
</dbReference>
<organism evidence="1 2">
    <name type="scientific">Sporosarcina pasteurii</name>
    <name type="common">Bacillus pasteurii</name>
    <dbReference type="NCBI Taxonomy" id="1474"/>
    <lineage>
        <taxon>Bacteria</taxon>
        <taxon>Bacillati</taxon>
        <taxon>Bacillota</taxon>
        <taxon>Bacilli</taxon>
        <taxon>Bacillales</taxon>
        <taxon>Caryophanaceae</taxon>
        <taxon>Sporosarcina</taxon>
    </lineage>
</organism>
<gene>
    <name evidence="1" type="ORF">NCTC4822_03082</name>
</gene>
<keyword evidence="2" id="KW-1185">Reference proteome</keyword>
<dbReference type="GO" id="GO:0016301">
    <property type="term" value="F:kinase activity"/>
    <property type="evidence" value="ECO:0007669"/>
    <property type="project" value="UniProtKB-KW"/>
</dbReference>